<feature type="transmembrane region" description="Helical" evidence="1">
    <location>
        <begin position="334"/>
        <end position="358"/>
    </location>
</feature>
<feature type="transmembrane region" description="Helical" evidence="1">
    <location>
        <begin position="80"/>
        <end position="101"/>
    </location>
</feature>
<dbReference type="InterPro" id="IPR025513">
    <property type="entry name" value="DUF4401"/>
</dbReference>
<feature type="transmembrane region" description="Helical" evidence="1">
    <location>
        <begin position="274"/>
        <end position="294"/>
    </location>
</feature>
<protein>
    <submittedName>
        <fullName evidence="4">GDYXXLXY domain-containing protein</fullName>
    </submittedName>
</protein>
<organism evidence="4">
    <name type="scientific">Castellaniella ginsengisoli</name>
    <dbReference type="NCBI Taxonomy" id="546114"/>
    <lineage>
        <taxon>Bacteria</taxon>
        <taxon>Pseudomonadati</taxon>
        <taxon>Pseudomonadota</taxon>
        <taxon>Betaproteobacteria</taxon>
        <taxon>Burkholderiales</taxon>
        <taxon>Alcaligenaceae</taxon>
        <taxon>Castellaniella</taxon>
    </lineage>
</organism>
<feature type="transmembrane region" description="Helical" evidence="1">
    <location>
        <begin position="606"/>
        <end position="625"/>
    </location>
</feature>
<feature type="transmembrane region" description="Helical" evidence="1">
    <location>
        <begin position="130"/>
        <end position="148"/>
    </location>
</feature>
<feature type="domain" description="DUF4401" evidence="3">
    <location>
        <begin position="333"/>
        <end position="652"/>
    </location>
</feature>
<keyword evidence="1" id="KW-1133">Transmembrane helix</keyword>
<feature type="transmembrane region" description="Helical" evidence="1">
    <location>
        <begin position="543"/>
        <end position="561"/>
    </location>
</feature>
<keyword evidence="1" id="KW-0472">Membrane</keyword>
<gene>
    <name evidence="4" type="ORF">ABRZ09_07660</name>
</gene>
<feature type="transmembrane region" description="Helical" evidence="1">
    <location>
        <begin position="160"/>
        <end position="177"/>
    </location>
</feature>
<reference evidence="4" key="1">
    <citation type="submission" date="2024-05" db="EMBL/GenBank/DDBJ databases">
        <authorList>
            <person name="Luo Y.-C."/>
            <person name="Nicholds J."/>
            <person name="Mortimer T."/>
            <person name="Maboni G."/>
        </authorList>
    </citation>
    <scope>NUCLEOTIDE SEQUENCE</scope>
    <source>
        <strain evidence="4">151108</strain>
    </source>
</reference>
<feature type="transmembrane region" description="Helical" evidence="1">
    <location>
        <begin position="441"/>
        <end position="461"/>
    </location>
</feature>
<evidence type="ECO:0000313" key="4">
    <source>
        <dbReference type="EMBL" id="XDJ49136.1"/>
    </source>
</evidence>
<feature type="transmembrane region" description="Helical" evidence="1">
    <location>
        <begin position="107"/>
        <end position="125"/>
    </location>
</feature>
<feature type="transmembrane region" description="Helical" evidence="1">
    <location>
        <begin position="189"/>
        <end position="210"/>
    </location>
</feature>
<feature type="transmembrane region" description="Helical" evidence="1">
    <location>
        <begin position="481"/>
        <end position="499"/>
    </location>
</feature>
<dbReference type="RefSeq" id="WP_368646499.1">
    <property type="nucleotide sequence ID" value="NZ_CP158255.1"/>
</dbReference>
<sequence length="843" mass="89183">MHAADSVPGRAFETTGWRLPLSRAAVLLAVVLAAAALVFWVASQWGRLGPDARLWLVRGALAGSALAAAVQAWRGRRGAAPAAGLSALCTGALLALVGQIYQTGADAWPLFLLWAALTLPWVALLRSVSLWLLCSALLNVALGLYLWAGVPVWLGPDEPWALLGPAVLNAGLLVLAERAGDWLEDPWRLARRSAAAALLGALWSASWQAWLQTASRMSPDGSVLWLTALSVGVLAMLYWAYVRRLRDLAVGALTLLTGLGLLWQWTWPRVDDDWAMLGVILLLLGLGLAALRHLSGIWRAVRPGPGEAGADLAGIPETHAAAPAPQSAAHRDPWFLTFLRAGILGFIVLLLVIWVVFVGGIQEAEGALLLGAVLLLPGLWLARGPRGALRSQLGEVLACVGLVLAGGGFLFLQTPAEGPLPSLAAILVLGAVIFRASALPVLRLATALVVLAVVLWLTWPAAAGSRGLFDPLEPGDWPPGLMLRLWWCQAGAVLAWVLSLRAGRRAVWRPLAWALLLCTPPLAWLATAFGAGAAWALPPADRLAGLACALLPGLILGAWLAARRVLPARGCWLAAGVLCLASLGWLEAPGLSVALTWILLGRLAGHRPLQCLGAAAVLAGLYVFYLDPLVPLAHKAAGLGLAALWLAAVAGLAAWPDRRIALRPPARLAAWPRPLGMLAAGALALGAAQLQIHQYRSILAEGRPIVLQLAPVDPRSLMQGDYMALDYAVRRPVSGWLAGHPAVREQLAAAGRGWLVLRPDAQGVWQLAEVTAVPPDAAAGQAAGRTALAFHWRSGEADWGARSWFFPEGEGERYAQARYGVLRVAADGTALLESLLDEHRTPL</sequence>
<dbReference type="Pfam" id="PF14345">
    <property type="entry name" value="GDYXXLXY"/>
    <property type="match status" value="1"/>
</dbReference>
<feature type="transmembrane region" description="Helical" evidence="1">
    <location>
        <begin position="511"/>
        <end position="537"/>
    </location>
</feature>
<evidence type="ECO:0000259" key="2">
    <source>
        <dbReference type="Pfam" id="PF09925"/>
    </source>
</evidence>
<feature type="transmembrane region" description="Helical" evidence="1">
    <location>
        <begin position="393"/>
        <end position="412"/>
    </location>
</feature>
<evidence type="ECO:0000259" key="3">
    <source>
        <dbReference type="Pfam" id="PF14351"/>
    </source>
</evidence>
<accession>A0AB39D360</accession>
<dbReference type="AlphaFoldDB" id="A0AB39D360"/>
<proteinExistence type="predicted"/>
<feature type="domain" description="DUF2157" evidence="2">
    <location>
        <begin position="22"/>
        <end position="131"/>
    </location>
</feature>
<feature type="transmembrane region" description="Helical" evidence="1">
    <location>
        <begin position="637"/>
        <end position="655"/>
    </location>
</feature>
<dbReference type="InterPro" id="IPR025833">
    <property type="entry name" value="GDYXXLXY"/>
</dbReference>
<evidence type="ECO:0000256" key="1">
    <source>
        <dbReference type="SAM" id="Phobius"/>
    </source>
</evidence>
<feature type="transmembrane region" description="Helical" evidence="1">
    <location>
        <begin position="54"/>
        <end position="73"/>
    </location>
</feature>
<dbReference type="Pfam" id="PF14351">
    <property type="entry name" value="DUF4401"/>
    <property type="match status" value="1"/>
</dbReference>
<dbReference type="InterPro" id="IPR018677">
    <property type="entry name" value="DUF2157"/>
</dbReference>
<keyword evidence="1" id="KW-0812">Transmembrane</keyword>
<name>A0AB39D360_9BURK</name>
<dbReference type="Pfam" id="PF09925">
    <property type="entry name" value="DUF2157"/>
    <property type="match status" value="1"/>
</dbReference>
<feature type="transmembrane region" description="Helical" evidence="1">
    <location>
        <begin position="21"/>
        <end position="42"/>
    </location>
</feature>
<feature type="transmembrane region" description="Helical" evidence="1">
    <location>
        <begin position="573"/>
        <end position="600"/>
    </location>
</feature>
<feature type="transmembrane region" description="Helical" evidence="1">
    <location>
        <begin position="364"/>
        <end position="381"/>
    </location>
</feature>
<feature type="transmembrane region" description="Helical" evidence="1">
    <location>
        <begin position="222"/>
        <end position="241"/>
    </location>
</feature>
<feature type="transmembrane region" description="Helical" evidence="1">
    <location>
        <begin position="418"/>
        <end position="434"/>
    </location>
</feature>
<feature type="transmembrane region" description="Helical" evidence="1">
    <location>
        <begin position="248"/>
        <end position="268"/>
    </location>
</feature>
<dbReference type="EMBL" id="CP158255">
    <property type="protein sequence ID" value="XDJ49136.1"/>
    <property type="molecule type" value="Genomic_DNA"/>
</dbReference>